<name>A0ABN0G118_9BURK</name>
<evidence type="ECO:0000313" key="2">
    <source>
        <dbReference type="EMBL" id="EIP85861.1"/>
    </source>
</evidence>
<evidence type="ECO:0000313" key="3">
    <source>
        <dbReference type="Proteomes" id="UP000004682"/>
    </source>
</evidence>
<protein>
    <submittedName>
        <fullName evidence="2">Uncharacterized protein</fullName>
    </submittedName>
</protein>
<gene>
    <name evidence="2" type="ORF">A33K_16951</name>
</gene>
<organism evidence="2 3">
    <name type="scientific">Burkholderia humptydooensis MSMB43</name>
    <dbReference type="NCBI Taxonomy" id="441157"/>
    <lineage>
        <taxon>Bacteria</taxon>
        <taxon>Pseudomonadati</taxon>
        <taxon>Pseudomonadota</taxon>
        <taxon>Betaproteobacteria</taxon>
        <taxon>Burkholderiales</taxon>
        <taxon>Burkholderiaceae</taxon>
        <taxon>Burkholderia</taxon>
        <taxon>pseudomallei group</taxon>
    </lineage>
</organism>
<evidence type="ECO:0000256" key="1">
    <source>
        <dbReference type="SAM" id="MobiDB-lite"/>
    </source>
</evidence>
<sequence>MGGAMHLNNSAGGNVRTLPARKDAAPDRQQAAADDAAQARDERNEAIADGVTFDVLPFSTEQIAVLDAALRRGRIEDVHEVWNTCKDVLDAEIKRRIAAADLGAAGHASHRHRSVCGDEIGPGNAGVSSFADHRARALRVVQAD</sequence>
<feature type="region of interest" description="Disordered" evidence="1">
    <location>
        <begin position="1"/>
        <end position="42"/>
    </location>
</feature>
<feature type="compositionally biased region" description="Low complexity" evidence="1">
    <location>
        <begin position="27"/>
        <end position="36"/>
    </location>
</feature>
<keyword evidence="3" id="KW-1185">Reference proteome</keyword>
<dbReference type="EMBL" id="JH692065">
    <property type="protein sequence ID" value="EIP85861.1"/>
    <property type="molecule type" value="Genomic_DNA"/>
</dbReference>
<proteinExistence type="predicted"/>
<accession>A0ABN0G118</accession>
<dbReference type="Proteomes" id="UP000004682">
    <property type="component" value="Unassembled WGS sequence"/>
</dbReference>
<reference evidence="3" key="1">
    <citation type="journal article" date="2012" name="J. Bacteriol.">
        <title>Revised Genome Sequence of Burkholderia thailandensis MSMB43 with Improved Annotation.</title>
        <authorList>
            <person name="Zhuo Y."/>
            <person name="Liu L."/>
            <person name="Wang Q."/>
            <person name="Liu X."/>
            <person name="Ren B."/>
            <person name="Liu M."/>
            <person name="Ni P."/>
            <person name="Cheng Y.Q."/>
            <person name="Zhang L."/>
        </authorList>
    </citation>
    <scope>NUCLEOTIDE SEQUENCE [LARGE SCALE GENOMIC DNA]</scope>
    <source>
        <strain evidence="3">MSMB43</strain>
    </source>
</reference>